<organism evidence="2 3">
    <name type="scientific">Biomphalaria glabrata</name>
    <name type="common">Bloodfluke planorb</name>
    <name type="synonym">Freshwater snail</name>
    <dbReference type="NCBI Taxonomy" id="6526"/>
    <lineage>
        <taxon>Eukaryota</taxon>
        <taxon>Metazoa</taxon>
        <taxon>Spiralia</taxon>
        <taxon>Lophotrochozoa</taxon>
        <taxon>Mollusca</taxon>
        <taxon>Gastropoda</taxon>
        <taxon>Heterobranchia</taxon>
        <taxon>Euthyneura</taxon>
        <taxon>Panpulmonata</taxon>
        <taxon>Hygrophila</taxon>
        <taxon>Lymnaeoidea</taxon>
        <taxon>Planorbidae</taxon>
        <taxon>Biomphalaria</taxon>
    </lineage>
</organism>
<keyword evidence="1" id="KW-0732">Signal</keyword>
<evidence type="ECO:0000313" key="2">
    <source>
        <dbReference type="EnsemblMetazoa" id="BGLB028901-PA"/>
    </source>
</evidence>
<evidence type="ECO:0000256" key="1">
    <source>
        <dbReference type="SAM" id="SignalP"/>
    </source>
</evidence>
<accession>A0A2C9LAH0</accession>
<reference evidence="2" key="1">
    <citation type="submission" date="2020-05" db="UniProtKB">
        <authorList>
            <consortium name="EnsemblMetazoa"/>
        </authorList>
    </citation>
    <scope>IDENTIFICATION</scope>
    <source>
        <strain evidence="2">BB02</strain>
    </source>
</reference>
<gene>
    <name evidence="2" type="primary">106077887</name>
</gene>
<sequence>MVKRYVSTSKYRFLLIFSLYALIVFQVSEASEIAEVKETDTVTFVCPRQPQWITKLHVNFTDGHKEWYADFYSDSTCATFNHMKCSTDGQNNLLTLPVSNTSRSIASYSCGDSLIYTVSFYGLLASIRRKITYINIIIVRLSLIDTVKNTSLEKVKKNSYHFQHHLDLSYQQAFVQSYFNFLNLCTSSIHRLCLTCKSRRVHLLLEKRHKIFDNE</sequence>
<feature type="signal peptide" evidence="1">
    <location>
        <begin position="1"/>
        <end position="30"/>
    </location>
</feature>
<feature type="chain" id="PRO_5013061845" evidence="1">
    <location>
        <begin position="31"/>
        <end position="215"/>
    </location>
</feature>
<protein>
    <submittedName>
        <fullName evidence="2">Uncharacterized protein</fullName>
    </submittedName>
</protein>
<evidence type="ECO:0000313" key="3">
    <source>
        <dbReference type="Proteomes" id="UP000076420"/>
    </source>
</evidence>
<name>A0A2C9LAH0_BIOGL</name>
<dbReference type="AlphaFoldDB" id="A0A2C9LAH0"/>
<dbReference type="VEuPathDB" id="VectorBase:BGLAX_035856"/>
<dbReference type="KEGG" id="bgt:106077887"/>
<dbReference type="Proteomes" id="UP000076420">
    <property type="component" value="Unassembled WGS sequence"/>
</dbReference>
<proteinExistence type="predicted"/>
<dbReference type="EnsemblMetazoa" id="BGLB028901-RA">
    <property type="protein sequence ID" value="BGLB028901-PA"/>
    <property type="gene ID" value="BGLB028901"/>
</dbReference>
<dbReference type="VEuPathDB" id="VectorBase:BGLB028901"/>